<dbReference type="Pfam" id="PF09957">
    <property type="entry name" value="VapB_antitoxin"/>
    <property type="match status" value="1"/>
</dbReference>
<evidence type="ECO:0000313" key="2">
    <source>
        <dbReference type="Proteomes" id="UP001600424"/>
    </source>
</evidence>
<protein>
    <submittedName>
        <fullName evidence="1">Type II toxin-antitoxin system VapB family antitoxin</fullName>
    </submittedName>
</protein>
<gene>
    <name evidence="1" type="ORF">ACFQ63_18475</name>
</gene>
<reference evidence="1 2" key="1">
    <citation type="submission" date="2024-09" db="EMBL/GenBank/DDBJ databases">
        <title>The Natural Products Discovery Center: Release of the First 8490 Sequenced Strains for Exploring Actinobacteria Biosynthetic Diversity.</title>
        <authorList>
            <person name="Kalkreuter E."/>
            <person name="Kautsar S.A."/>
            <person name="Yang D."/>
            <person name="Bader C.D."/>
            <person name="Teijaro C.N."/>
            <person name="Fluegel L."/>
            <person name="Davis C.M."/>
            <person name="Simpson J.R."/>
            <person name="Lauterbach L."/>
            <person name="Steele A.D."/>
            <person name="Gui C."/>
            <person name="Meng S."/>
            <person name="Li G."/>
            <person name="Viehrig K."/>
            <person name="Ye F."/>
            <person name="Su P."/>
            <person name="Kiefer A.F."/>
            <person name="Nichols A."/>
            <person name="Cepeda A.J."/>
            <person name="Yan W."/>
            <person name="Fan B."/>
            <person name="Jiang Y."/>
            <person name="Adhikari A."/>
            <person name="Zheng C.-J."/>
            <person name="Schuster L."/>
            <person name="Cowan T.M."/>
            <person name="Smanski M.J."/>
            <person name="Chevrette M.G."/>
            <person name="De Carvalho L.P.S."/>
            <person name="Shen B."/>
        </authorList>
    </citation>
    <scope>NUCLEOTIDE SEQUENCE [LARGE SCALE GENOMIC DNA]</scope>
    <source>
        <strain evidence="1 2">NPDC056472</strain>
    </source>
</reference>
<accession>A0ABW6IVK4</accession>
<dbReference type="InterPro" id="IPR019239">
    <property type="entry name" value="VapB_antitoxin"/>
</dbReference>
<sequence length="85" mass="9668">MARWKVIMGVTNVDVDDDVLAEAAKLLGTTTKKDTINRALEEVIQRHRRRAAYQRLAERGARGEMEPLRRAWEARKAAQHGVDAE</sequence>
<dbReference type="EMBL" id="JBHTRV010000012">
    <property type="protein sequence ID" value="MFE5981677.1"/>
    <property type="molecule type" value="Genomic_DNA"/>
</dbReference>
<name>A0ABW6IVK4_STRWE</name>
<dbReference type="RefSeq" id="WP_386256606.1">
    <property type="nucleotide sequence ID" value="NZ_JBHTRV010000012.1"/>
</dbReference>
<organism evidence="1 2">
    <name type="scientific">Streptomyces wedmorensis</name>
    <dbReference type="NCBI Taxonomy" id="43759"/>
    <lineage>
        <taxon>Bacteria</taxon>
        <taxon>Bacillati</taxon>
        <taxon>Actinomycetota</taxon>
        <taxon>Actinomycetes</taxon>
        <taxon>Kitasatosporales</taxon>
        <taxon>Streptomycetaceae</taxon>
        <taxon>Streptomyces</taxon>
    </lineage>
</organism>
<dbReference type="Proteomes" id="UP001600424">
    <property type="component" value="Unassembled WGS sequence"/>
</dbReference>
<evidence type="ECO:0000313" key="1">
    <source>
        <dbReference type="EMBL" id="MFE5981677.1"/>
    </source>
</evidence>
<keyword evidence="2" id="KW-1185">Reference proteome</keyword>
<proteinExistence type="predicted"/>
<comment type="caution">
    <text evidence="1">The sequence shown here is derived from an EMBL/GenBank/DDBJ whole genome shotgun (WGS) entry which is preliminary data.</text>
</comment>